<proteinExistence type="inferred from homology"/>
<dbReference type="InterPro" id="IPR037143">
    <property type="entry name" value="4-PPantetheinyl_Trfase_dom_sf"/>
</dbReference>
<gene>
    <name evidence="4" type="ORF">GCM10009836_14490</name>
</gene>
<dbReference type="Gene3D" id="3.90.470.20">
    <property type="entry name" value="4'-phosphopantetheinyl transferase domain"/>
    <property type="match status" value="1"/>
</dbReference>
<name>A0ABN2MSW2_9PSEU</name>
<dbReference type="SUPFAM" id="SSF56214">
    <property type="entry name" value="4'-phosphopantetheinyl transferase"/>
    <property type="match status" value="2"/>
</dbReference>
<evidence type="ECO:0000256" key="1">
    <source>
        <dbReference type="ARBA" id="ARBA00010990"/>
    </source>
</evidence>
<dbReference type="InterPro" id="IPR008278">
    <property type="entry name" value="4-PPantetheinyl_Trfase_dom"/>
</dbReference>
<reference evidence="4 5" key="1">
    <citation type="journal article" date="2019" name="Int. J. Syst. Evol. Microbiol.">
        <title>The Global Catalogue of Microorganisms (GCM) 10K type strain sequencing project: providing services to taxonomists for standard genome sequencing and annotation.</title>
        <authorList>
            <consortium name="The Broad Institute Genomics Platform"/>
            <consortium name="The Broad Institute Genome Sequencing Center for Infectious Disease"/>
            <person name="Wu L."/>
            <person name="Ma J."/>
        </authorList>
    </citation>
    <scope>NUCLEOTIDE SEQUENCE [LARGE SCALE GENOMIC DNA]</scope>
    <source>
        <strain evidence="4 5">JCM 16009</strain>
    </source>
</reference>
<dbReference type="GO" id="GO:0016740">
    <property type="term" value="F:transferase activity"/>
    <property type="evidence" value="ECO:0007669"/>
    <property type="project" value="UniProtKB-KW"/>
</dbReference>
<dbReference type="Pfam" id="PF01648">
    <property type="entry name" value="ACPS"/>
    <property type="match status" value="1"/>
</dbReference>
<dbReference type="PANTHER" id="PTHR12215:SF10">
    <property type="entry name" value="L-AMINOADIPATE-SEMIALDEHYDE DEHYDROGENASE-PHOSPHOPANTETHEINYL TRANSFERASE"/>
    <property type="match status" value="1"/>
</dbReference>
<evidence type="ECO:0000256" key="2">
    <source>
        <dbReference type="ARBA" id="ARBA00022679"/>
    </source>
</evidence>
<accession>A0ABN2MSW2</accession>
<protein>
    <submittedName>
        <fullName evidence="4">4'-phosphopantetheinyl transferase superfamily protein</fullName>
    </submittedName>
</protein>
<sequence>MADVWWARPVDPGAAPALVAVLDDHERTRLDRFRREADRARYLAAHALTRLVLGAHLGADPAALVLDRTCRCGEQHGKPTLPSGPEFSLTHSGDRVGVALSTAGPIGLDVEEHRPLSDLDGLASHVLSPAERHRPPRDATAFLAVWTRKEALLKASGDGLSKPMDAITLDASGSVLTWTDGPAEAWVVDLDARGRPAAVAGLGSPPPAIRTHDGDALLGSV</sequence>
<dbReference type="RefSeq" id="WP_344413753.1">
    <property type="nucleotide sequence ID" value="NZ_BAAAQK010000004.1"/>
</dbReference>
<feature type="domain" description="4'-phosphopantetheinyl transferase" evidence="3">
    <location>
        <begin position="105"/>
        <end position="171"/>
    </location>
</feature>
<dbReference type="Proteomes" id="UP001500449">
    <property type="component" value="Unassembled WGS sequence"/>
</dbReference>
<comment type="caution">
    <text evidence="4">The sequence shown here is derived from an EMBL/GenBank/DDBJ whole genome shotgun (WGS) entry which is preliminary data.</text>
</comment>
<evidence type="ECO:0000313" key="4">
    <source>
        <dbReference type="EMBL" id="GAA1837008.1"/>
    </source>
</evidence>
<evidence type="ECO:0000259" key="3">
    <source>
        <dbReference type="Pfam" id="PF01648"/>
    </source>
</evidence>
<organism evidence="4 5">
    <name type="scientific">Pseudonocardia ailaonensis</name>
    <dbReference type="NCBI Taxonomy" id="367279"/>
    <lineage>
        <taxon>Bacteria</taxon>
        <taxon>Bacillati</taxon>
        <taxon>Actinomycetota</taxon>
        <taxon>Actinomycetes</taxon>
        <taxon>Pseudonocardiales</taxon>
        <taxon>Pseudonocardiaceae</taxon>
        <taxon>Pseudonocardia</taxon>
    </lineage>
</organism>
<dbReference type="InterPro" id="IPR050559">
    <property type="entry name" value="P-Pant_transferase_sf"/>
</dbReference>
<dbReference type="EMBL" id="BAAAQK010000004">
    <property type="protein sequence ID" value="GAA1837008.1"/>
    <property type="molecule type" value="Genomic_DNA"/>
</dbReference>
<dbReference type="PANTHER" id="PTHR12215">
    <property type="entry name" value="PHOSPHOPANTETHEINE TRANSFERASE"/>
    <property type="match status" value="1"/>
</dbReference>
<keyword evidence="2 4" id="KW-0808">Transferase</keyword>
<evidence type="ECO:0000313" key="5">
    <source>
        <dbReference type="Proteomes" id="UP001500449"/>
    </source>
</evidence>
<comment type="similarity">
    <text evidence="1">Belongs to the P-Pant transferase superfamily. Gsp/Sfp/HetI/AcpT family.</text>
</comment>
<keyword evidence="5" id="KW-1185">Reference proteome</keyword>